<keyword evidence="2" id="KW-0863">Zinc-finger</keyword>
<dbReference type="GO" id="GO:0008270">
    <property type="term" value="F:zinc ion binding"/>
    <property type="evidence" value="ECO:0007669"/>
    <property type="project" value="UniProtKB-KW"/>
</dbReference>
<dbReference type="Pfam" id="PF25597">
    <property type="entry name" value="SH3_retrovirus"/>
    <property type="match status" value="1"/>
</dbReference>
<dbReference type="GO" id="GO:0003676">
    <property type="term" value="F:nucleic acid binding"/>
    <property type="evidence" value="ECO:0007669"/>
    <property type="project" value="InterPro"/>
</dbReference>
<dbReference type="SUPFAM" id="SSF57756">
    <property type="entry name" value="Retrovirus zinc finger-like domains"/>
    <property type="match status" value="1"/>
</dbReference>
<comment type="caution">
    <text evidence="6">The sequence shown here is derived from an EMBL/GenBank/DDBJ whole genome shotgun (WGS) entry which is preliminary data.</text>
</comment>
<feature type="compositionally biased region" description="Basic and acidic residues" evidence="3">
    <location>
        <begin position="1"/>
        <end position="11"/>
    </location>
</feature>
<dbReference type="SMART" id="SM00343">
    <property type="entry name" value="ZnF_C2HC"/>
    <property type="match status" value="1"/>
</dbReference>
<feature type="compositionally biased region" description="Basic and acidic residues" evidence="3">
    <location>
        <begin position="20"/>
        <end position="29"/>
    </location>
</feature>
<keyword evidence="1" id="KW-0645">Protease</keyword>
<proteinExistence type="predicted"/>
<evidence type="ECO:0000259" key="4">
    <source>
        <dbReference type="PROSITE" id="PS50158"/>
    </source>
</evidence>
<dbReference type="GO" id="GO:0008233">
    <property type="term" value="F:peptidase activity"/>
    <property type="evidence" value="ECO:0007669"/>
    <property type="project" value="UniProtKB-KW"/>
</dbReference>
<dbReference type="PANTHER" id="PTHR42648">
    <property type="entry name" value="TRANSPOSASE, PUTATIVE-RELATED"/>
    <property type="match status" value="1"/>
</dbReference>
<dbReference type="GO" id="GO:0015074">
    <property type="term" value="P:DNA integration"/>
    <property type="evidence" value="ECO:0007669"/>
    <property type="project" value="InterPro"/>
</dbReference>
<keyword evidence="7" id="KW-1185">Reference proteome</keyword>
<evidence type="ECO:0000259" key="5">
    <source>
        <dbReference type="PROSITE" id="PS50994"/>
    </source>
</evidence>
<protein>
    <recommendedName>
        <fullName evidence="8">Retrovirus-related Pol polyprotein from transposon TNT 1-94</fullName>
    </recommendedName>
</protein>
<dbReference type="EMBL" id="WHWC01000005">
    <property type="protein sequence ID" value="KAG8382493.1"/>
    <property type="molecule type" value="Genomic_DNA"/>
</dbReference>
<dbReference type="Pfam" id="PF22936">
    <property type="entry name" value="Pol_BBD"/>
    <property type="match status" value="1"/>
</dbReference>
<evidence type="ECO:0000256" key="1">
    <source>
        <dbReference type="ARBA" id="ARBA00022670"/>
    </source>
</evidence>
<dbReference type="PROSITE" id="PS50994">
    <property type="entry name" value="INTEGRASE"/>
    <property type="match status" value="1"/>
</dbReference>
<keyword evidence="1" id="KW-0378">Hydrolase</keyword>
<feature type="domain" description="Integrase catalytic" evidence="5">
    <location>
        <begin position="106"/>
        <end position="241"/>
    </location>
</feature>
<reference evidence="6" key="1">
    <citation type="submission" date="2019-10" db="EMBL/GenBank/DDBJ databases">
        <authorList>
            <person name="Zhang R."/>
            <person name="Pan Y."/>
            <person name="Wang J."/>
            <person name="Ma R."/>
            <person name="Yu S."/>
        </authorList>
    </citation>
    <scope>NUCLEOTIDE SEQUENCE</scope>
    <source>
        <strain evidence="6">LA-IB0</strain>
        <tissue evidence="6">Leaf</tissue>
    </source>
</reference>
<organism evidence="6 7">
    <name type="scientific">Buddleja alternifolia</name>
    <dbReference type="NCBI Taxonomy" id="168488"/>
    <lineage>
        <taxon>Eukaryota</taxon>
        <taxon>Viridiplantae</taxon>
        <taxon>Streptophyta</taxon>
        <taxon>Embryophyta</taxon>
        <taxon>Tracheophyta</taxon>
        <taxon>Spermatophyta</taxon>
        <taxon>Magnoliopsida</taxon>
        <taxon>eudicotyledons</taxon>
        <taxon>Gunneridae</taxon>
        <taxon>Pentapetalae</taxon>
        <taxon>asterids</taxon>
        <taxon>lamiids</taxon>
        <taxon>Lamiales</taxon>
        <taxon>Scrophulariaceae</taxon>
        <taxon>Buddlejeae</taxon>
        <taxon>Buddleja</taxon>
    </lineage>
</organism>
<evidence type="ECO:0000256" key="3">
    <source>
        <dbReference type="SAM" id="MobiDB-lite"/>
    </source>
</evidence>
<dbReference type="InterPro" id="IPR036875">
    <property type="entry name" value="Znf_CCHC_sf"/>
</dbReference>
<dbReference type="Gene3D" id="3.30.420.10">
    <property type="entry name" value="Ribonuclease H-like superfamily/Ribonuclease H"/>
    <property type="match status" value="1"/>
</dbReference>
<dbReference type="Proteomes" id="UP000826271">
    <property type="component" value="Unassembled WGS sequence"/>
</dbReference>
<dbReference type="Gene3D" id="4.10.60.10">
    <property type="entry name" value="Zinc finger, CCHC-type"/>
    <property type="match status" value="1"/>
</dbReference>
<accession>A0AAV6XTQ0</accession>
<dbReference type="InterPro" id="IPR057670">
    <property type="entry name" value="SH3_retrovirus"/>
</dbReference>
<gene>
    <name evidence="6" type="ORF">BUALT_Bualt05G0083000</name>
</gene>
<sequence length="313" mass="36036">MNNRNDDKCQSHAEGLNVRGRTEKREFKKKDSHPRSKSRTKRKCYHCHKEGHIKRFCPERQQKKNDERKENVDVAISEDGYDSADVLLVSNESTEKEWILDSGCTFHTTPNKDWFEKIKFLNGGKVLLGNNKSCTEPGSLKGSLVIMKWIRKHGIYTLLGSTVIGLMTNNTEAKVDKTTLWHRRLDIVKRLRIDNGLEYCFDEFEKFCKAEGIARHKIVPGTTQQNGLAERFNTTLLERTRCPSASINFKTPEEIWSRHPPDLTRLKVFGCIASAHVKQDKQEPRALKCIFLGYPEGTKGYKLWCLEHGVENA</sequence>
<dbReference type="InterPro" id="IPR039537">
    <property type="entry name" value="Retrotran_Ty1/copia-like"/>
</dbReference>
<dbReference type="InterPro" id="IPR012337">
    <property type="entry name" value="RNaseH-like_sf"/>
</dbReference>
<dbReference type="InterPro" id="IPR001878">
    <property type="entry name" value="Znf_CCHC"/>
</dbReference>
<name>A0AAV6XTQ0_9LAMI</name>
<dbReference type="InterPro" id="IPR036397">
    <property type="entry name" value="RNaseH_sf"/>
</dbReference>
<evidence type="ECO:0000256" key="2">
    <source>
        <dbReference type="PROSITE-ProRule" id="PRU00047"/>
    </source>
</evidence>
<keyword evidence="2" id="KW-0862">Zinc</keyword>
<evidence type="ECO:0000313" key="6">
    <source>
        <dbReference type="EMBL" id="KAG8382493.1"/>
    </source>
</evidence>
<dbReference type="SUPFAM" id="SSF53098">
    <property type="entry name" value="Ribonuclease H-like"/>
    <property type="match status" value="1"/>
</dbReference>
<keyword evidence="2" id="KW-0479">Metal-binding</keyword>
<dbReference type="AlphaFoldDB" id="A0AAV6XTQ0"/>
<feature type="domain" description="CCHC-type" evidence="4">
    <location>
        <begin position="42"/>
        <end position="59"/>
    </location>
</feature>
<evidence type="ECO:0000313" key="7">
    <source>
        <dbReference type="Proteomes" id="UP000826271"/>
    </source>
</evidence>
<feature type="compositionally biased region" description="Basic residues" evidence="3">
    <location>
        <begin position="30"/>
        <end position="42"/>
    </location>
</feature>
<dbReference type="GO" id="GO:0006508">
    <property type="term" value="P:proteolysis"/>
    <property type="evidence" value="ECO:0007669"/>
    <property type="project" value="UniProtKB-KW"/>
</dbReference>
<evidence type="ECO:0008006" key="8">
    <source>
        <dbReference type="Google" id="ProtNLM"/>
    </source>
</evidence>
<feature type="region of interest" description="Disordered" evidence="3">
    <location>
        <begin position="1"/>
        <end position="42"/>
    </location>
</feature>
<dbReference type="PROSITE" id="PS50158">
    <property type="entry name" value="ZF_CCHC"/>
    <property type="match status" value="1"/>
</dbReference>
<dbReference type="PANTHER" id="PTHR42648:SF28">
    <property type="entry name" value="TRANSPOSON-ENCODED PROTEIN WITH RIBONUCLEASE H-LIKE AND RETROVIRUS ZINC FINGER-LIKE DOMAINS"/>
    <property type="match status" value="1"/>
</dbReference>
<dbReference type="InterPro" id="IPR001584">
    <property type="entry name" value="Integrase_cat-core"/>
</dbReference>
<dbReference type="InterPro" id="IPR054722">
    <property type="entry name" value="PolX-like_BBD"/>
</dbReference>